<dbReference type="STRING" id="7234.B4GQ33"/>
<dbReference type="EMBL" id="CH479187">
    <property type="protein sequence ID" value="EDW39705.1"/>
    <property type="molecule type" value="Genomic_DNA"/>
</dbReference>
<evidence type="ECO:0000313" key="1">
    <source>
        <dbReference type="EMBL" id="EDW39705.1"/>
    </source>
</evidence>
<proteinExistence type="predicted"/>
<dbReference type="HOGENOM" id="CLU_3108622_0_0_1"/>
<accession>B4GQ33</accession>
<organism evidence="2">
    <name type="scientific">Drosophila persimilis</name>
    <name type="common">Fruit fly</name>
    <dbReference type="NCBI Taxonomy" id="7234"/>
    <lineage>
        <taxon>Eukaryota</taxon>
        <taxon>Metazoa</taxon>
        <taxon>Ecdysozoa</taxon>
        <taxon>Arthropoda</taxon>
        <taxon>Hexapoda</taxon>
        <taxon>Insecta</taxon>
        <taxon>Pterygota</taxon>
        <taxon>Neoptera</taxon>
        <taxon>Endopterygota</taxon>
        <taxon>Diptera</taxon>
        <taxon>Brachycera</taxon>
        <taxon>Muscomorpha</taxon>
        <taxon>Ephydroidea</taxon>
        <taxon>Drosophilidae</taxon>
        <taxon>Drosophila</taxon>
        <taxon>Sophophora</taxon>
    </lineage>
</organism>
<keyword evidence="2" id="KW-1185">Reference proteome</keyword>
<reference evidence="1 2" key="1">
    <citation type="journal article" date="2007" name="Nature">
        <title>Evolution of genes and genomes on the Drosophila phylogeny.</title>
        <authorList>
            <consortium name="Drosophila 12 Genomes Consortium"/>
            <person name="Clark A.G."/>
            <person name="Eisen M.B."/>
            <person name="Smith D.R."/>
            <person name="Bergman C.M."/>
            <person name="Oliver B."/>
            <person name="Markow T.A."/>
            <person name="Kaufman T.C."/>
            <person name="Kellis M."/>
            <person name="Gelbart W."/>
            <person name="Iyer V.N."/>
            <person name="Pollard D.A."/>
            <person name="Sackton T.B."/>
            <person name="Larracuente A.M."/>
            <person name="Singh N.D."/>
            <person name="Abad J.P."/>
            <person name="Abt D.N."/>
            <person name="Adryan B."/>
            <person name="Aguade M."/>
            <person name="Akashi H."/>
            <person name="Anderson W.W."/>
            <person name="Aquadro C.F."/>
            <person name="Ardell D.H."/>
            <person name="Arguello R."/>
            <person name="Artieri C.G."/>
            <person name="Barbash D.A."/>
            <person name="Barker D."/>
            <person name="Barsanti P."/>
            <person name="Batterham P."/>
            <person name="Batzoglou S."/>
            <person name="Begun D."/>
            <person name="Bhutkar A."/>
            <person name="Blanco E."/>
            <person name="Bosak S.A."/>
            <person name="Bradley R.K."/>
            <person name="Brand A.D."/>
            <person name="Brent M.R."/>
            <person name="Brooks A.N."/>
            <person name="Brown R.H."/>
            <person name="Butlin R.K."/>
            <person name="Caggese C."/>
            <person name="Calvi B.R."/>
            <person name="Bernardo de Carvalho A."/>
            <person name="Caspi A."/>
            <person name="Castrezana S."/>
            <person name="Celniker S.E."/>
            <person name="Chang J.L."/>
            <person name="Chapple C."/>
            <person name="Chatterji S."/>
            <person name="Chinwalla A."/>
            <person name="Civetta A."/>
            <person name="Clifton S.W."/>
            <person name="Comeron J.M."/>
            <person name="Costello J.C."/>
            <person name="Coyne J.A."/>
            <person name="Daub J."/>
            <person name="David R.G."/>
            <person name="Delcher A.L."/>
            <person name="Delehaunty K."/>
            <person name="Do C.B."/>
            <person name="Ebling H."/>
            <person name="Edwards K."/>
            <person name="Eickbush T."/>
            <person name="Evans J.D."/>
            <person name="Filipski A."/>
            <person name="Findeiss S."/>
            <person name="Freyhult E."/>
            <person name="Fulton L."/>
            <person name="Fulton R."/>
            <person name="Garcia A.C."/>
            <person name="Gardiner A."/>
            <person name="Garfield D.A."/>
            <person name="Garvin B.E."/>
            <person name="Gibson G."/>
            <person name="Gilbert D."/>
            <person name="Gnerre S."/>
            <person name="Godfrey J."/>
            <person name="Good R."/>
            <person name="Gotea V."/>
            <person name="Gravely B."/>
            <person name="Greenberg A.J."/>
            <person name="Griffiths-Jones S."/>
            <person name="Gross S."/>
            <person name="Guigo R."/>
            <person name="Gustafson E.A."/>
            <person name="Haerty W."/>
            <person name="Hahn M.W."/>
            <person name="Halligan D.L."/>
            <person name="Halpern A.L."/>
            <person name="Halter G.M."/>
            <person name="Han M.V."/>
            <person name="Heger A."/>
            <person name="Hillier L."/>
            <person name="Hinrichs A.S."/>
            <person name="Holmes I."/>
            <person name="Hoskins R.A."/>
            <person name="Hubisz M.J."/>
            <person name="Hultmark D."/>
            <person name="Huntley M.A."/>
            <person name="Jaffe D.B."/>
            <person name="Jagadeeshan S."/>
            <person name="Jeck W.R."/>
            <person name="Johnson J."/>
            <person name="Jones C.D."/>
            <person name="Jordan W.C."/>
            <person name="Karpen G.H."/>
            <person name="Kataoka E."/>
            <person name="Keightley P.D."/>
            <person name="Kheradpour P."/>
            <person name="Kirkness E.F."/>
            <person name="Koerich L.B."/>
            <person name="Kristiansen K."/>
            <person name="Kudrna D."/>
            <person name="Kulathinal R.J."/>
            <person name="Kumar S."/>
            <person name="Kwok R."/>
            <person name="Lander E."/>
            <person name="Langley C.H."/>
            <person name="Lapoint R."/>
            <person name="Lazzaro B.P."/>
            <person name="Lee S.J."/>
            <person name="Levesque L."/>
            <person name="Li R."/>
            <person name="Lin C.F."/>
            <person name="Lin M.F."/>
            <person name="Lindblad-Toh K."/>
            <person name="Llopart A."/>
            <person name="Long M."/>
            <person name="Low L."/>
            <person name="Lozovsky E."/>
            <person name="Lu J."/>
            <person name="Luo M."/>
            <person name="Machado C.A."/>
            <person name="Makalowski W."/>
            <person name="Marzo M."/>
            <person name="Matsuda M."/>
            <person name="Matzkin L."/>
            <person name="McAllister B."/>
            <person name="McBride C.S."/>
            <person name="McKernan B."/>
            <person name="McKernan K."/>
            <person name="Mendez-Lago M."/>
            <person name="Minx P."/>
            <person name="Mollenhauer M.U."/>
            <person name="Montooth K."/>
            <person name="Mount S.M."/>
            <person name="Mu X."/>
            <person name="Myers E."/>
            <person name="Negre B."/>
            <person name="Newfeld S."/>
            <person name="Nielsen R."/>
            <person name="Noor M.A."/>
            <person name="O'Grady P."/>
            <person name="Pachter L."/>
            <person name="Papaceit M."/>
            <person name="Parisi M.J."/>
            <person name="Parisi M."/>
            <person name="Parts L."/>
            <person name="Pedersen J.S."/>
            <person name="Pesole G."/>
            <person name="Phillippy A.M."/>
            <person name="Ponting C.P."/>
            <person name="Pop M."/>
            <person name="Porcelli D."/>
            <person name="Powell J.R."/>
            <person name="Prohaska S."/>
            <person name="Pruitt K."/>
            <person name="Puig M."/>
            <person name="Quesneville H."/>
            <person name="Ram K.R."/>
            <person name="Rand D."/>
            <person name="Rasmussen M.D."/>
            <person name="Reed L.K."/>
            <person name="Reenan R."/>
            <person name="Reily A."/>
            <person name="Remington K.A."/>
            <person name="Rieger T.T."/>
            <person name="Ritchie M.G."/>
            <person name="Robin C."/>
            <person name="Rogers Y.H."/>
            <person name="Rohde C."/>
            <person name="Rozas J."/>
            <person name="Rubenfield M.J."/>
            <person name="Ruiz A."/>
            <person name="Russo S."/>
            <person name="Salzberg S.L."/>
            <person name="Sanchez-Gracia A."/>
            <person name="Saranga D.J."/>
            <person name="Sato H."/>
            <person name="Schaeffer S.W."/>
            <person name="Schatz M.C."/>
            <person name="Schlenke T."/>
            <person name="Schwartz R."/>
            <person name="Segarra C."/>
            <person name="Singh R.S."/>
            <person name="Sirot L."/>
            <person name="Sirota M."/>
            <person name="Sisneros N.B."/>
            <person name="Smith C.D."/>
            <person name="Smith T.F."/>
            <person name="Spieth J."/>
            <person name="Stage D.E."/>
            <person name="Stark A."/>
            <person name="Stephan W."/>
            <person name="Strausberg R.L."/>
            <person name="Strempel S."/>
            <person name="Sturgill D."/>
            <person name="Sutton G."/>
            <person name="Sutton G.G."/>
            <person name="Tao W."/>
            <person name="Teichmann S."/>
            <person name="Tobari Y.N."/>
            <person name="Tomimura Y."/>
            <person name="Tsolas J.M."/>
            <person name="Valente V.L."/>
            <person name="Venter E."/>
            <person name="Venter J.C."/>
            <person name="Vicario S."/>
            <person name="Vieira F.G."/>
            <person name="Vilella A.J."/>
            <person name="Villasante A."/>
            <person name="Walenz B."/>
            <person name="Wang J."/>
            <person name="Wasserman M."/>
            <person name="Watts T."/>
            <person name="Wilson D."/>
            <person name="Wilson R.K."/>
            <person name="Wing R.A."/>
            <person name="Wolfner M.F."/>
            <person name="Wong A."/>
            <person name="Wong G.K."/>
            <person name="Wu C.I."/>
            <person name="Wu G."/>
            <person name="Yamamoto D."/>
            <person name="Yang H.P."/>
            <person name="Yang S.P."/>
            <person name="Yorke J.A."/>
            <person name="Yoshida K."/>
            <person name="Zdobnov E."/>
            <person name="Zhang P."/>
            <person name="Zhang Y."/>
            <person name="Zimin A.V."/>
            <person name="Baldwin J."/>
            <person name="Abdouelleil A."/>
            <person name="Abdulkadir J."/>
            <person name="Abebe A."/>
            <person name="Abera B."/>
            <person name="Abreu J."/>
            <person name="Acer S.C."/>
            <person name="Aftuck L."/>
            <person name="Alexander A."/>
            <person name="An P."/>
            <person name="Anderson E."/>
            <person name="Anderson S."/>
            <person name="Arachi H."/>
            <person name="Azer M."/>
            <person name="Bachantsang P."/>
            <person name="Barry A."/>
            <person name="Bayul T."/>
            <person name="Berlin A."/>
            <person name="Bessette D."/>
            <person name="Bloom T."/>
            <person name="Blye J."/>
            <person name="Boguslavskiy L."/>
            <person name="Bonnet C."/>
            <person name="Boukhgalter B."/>
            <person name="Bourzgui I."/>
            <person name="Brown A."/>
            <person name="Cahill P."/>
            <person name="Channer S."/>
            <person name="Cheshatsang Y."/>
            <person name="Chuda L."/>
            <person name="Citroen M."/>
            <person name="Collymore A."/>
            <person name="Cooke P."/>
            <person name="Costello M."/>
            <person name="D'Aco K."/>
            <person name="Daza R."/>
            <person name="De Haan G."/>
            <person name="DeGray S."/>
            <person name="DeMaso C."/>
            <person name="Dhargay N."/>
            <person name="Dooley K."/>
            <person name="Dooley E."/>
            <person name="Doricent M."/>
            <person name="Dorje P."/>
            <person name="Dorjee K."/>
            <person name="Dupes A."/>
            <person name="Elong R."/>
            <person name="Falk J."/>
            <person name="Farina A."/>
            <person name="Faro S."/>
            <person name="Ferguson D."/>
            <person name="Fisher S."/>
            <person name="Foley C.D."/>
            <person name="Franke A."/>
            <person name="Friedrich D."/>
            <person name="Gadbois L."/>
            <person name="Gearin G."/>
            <person name="Gearin C.R."/>
            <person name="Giannoukos G."/>
            <person name="Goode T."/>
            <person name="Graham J."/>
            <person name="Grandbois E."/>
            <person name="Grewal S."/>
            <person name="Gyaltsen K."/>
            <person name="Hafez N."/>
            <person name="Hagos B."/>
            <person name="Hall J."/>
            <person name="Henson C."/>
            <person name="Hollinger A."/>
            <person name="Honan T."/>
            <person name="Huard M.D."/>
            <person name="Hughes L."/>
            <person name="Hurhula B."/>
            <person name="Husby M.E."/>
            <person name="Kamat A."/>
            <person name="Kanga B."/>
            <person name="Kashin S."/>
            <person name="Khazanovich D."/>
            <person name="Kisner P."/>
            <person name="Lance K."/>
            <person name="Lara M."/>
            <person name="Lee W."/>
            <person name="Lennon N."/>
            <person name="Letendre F."/>
            <person name="LeVine R."/>
            <person name="Lipovsky A."/>
            <person name="Liu X."/>
            <person name="Liu J."/>
            <person name="Liu S."/>
            <person name="Lokyitsang T."/>
            <person name="Lokyitsang Y."/>
            <person name="Lubonja R."/>
            <person name="Lui A."/>
            <person name="MacDonald P."/>
            <person name="Magnisalis V."/>
            <person name="Maru K."/>
            <person name="Matthews C."/>
            <person name="McCusker W."/>
            <person name="McDonough S."/>
            <person name="Mehta T."/>
            <person name="Meldrim J."/>
            <person name="Meneus L."/>
            <person name="Mihai O."/>
            <person name="Mihalev A."/>
            <person name="Mihova T."/>
            <person name="Mittelman R."/>
            <person name="Mlenga V."/>
            <person name="Montmayeur A."/>
            <person name="Mulrain L."/>
            <person name="Navidi A."/>
            <person name="Naylor J."/>
            <person name="Negash T."/>
            <person name="Nguyen T."/>
            <person name="Nguyen N."/>
            <person name="Nicol R."/>
            <person name="Norbu C."/>
            <person name="Norbu N."/>
            <person name="Novod N."/>
            <person name="O'Neill B."/>
            <person name="Osman S."/>
            <person name="Markiewicz E."/>
            <person name="Oyono O.L."/>
            <person name="Patti C."/>
            <person name="Phunkhang P."/>
            <person name="Pierre F."/>
            <person name="Priest M."/>
            <person name="Raghuraman S."/>
            <person name="Rege F."/>
            <person name="Reyes R."/>
            <person name="Rise C."/>
            <person name="Rogov P."/>
            <person name="Ross K."/>
            <person name="Ryan E."/>
            <person name="Settipalli S."/>
            <person name="Shea T."/>
            <person name="Sherpa N."/>
            <person name="Shi L."/>
            <person name="Shih D."/>
            <person name="Sparrow T."/>
            <person name="Spaulding J."/>
            <person name="Stalker J."/>
            <person name="Stange-Thomann N."/>
            <person name="Stavropoulos S."/>
            <person name="Stone C."/>
            <person name="Strader C."/>
            <person name="Tesfaye S."/>
            <person name="Thomson T."/>
            <person name="Thoulutsang Y."/>
            <person name="Thoulutsang D."/>
            <person name="Topham K."/>
            <person name="Topping I."/>
            <person name="Tsamla T."/>
            <person name="Vassiliev H."/>
            <person name="Vo A."/>
            <person name="Wangchuk T."/>
            <person name="Wangdi T."/>
            <person name="Weiand M."/>
            <person name="Wilkinson J."/>
            <person name="Wilson A."/>
            <person name="Yadav S."/>
            <person name="Young G."/>
            <person name="Yu Q."/>
            <person name="Zembek L."/>
            <person name="Zhong D."/>
            <person name="Zimmer A."/>
            <person name="Zwirko Z."/>
            <person name="Jaffe D.B."/>
            <person name="Alvarez P."/>
            <person name="Brockman W."/>
            <person name="Butler J."/>
            <person name="Chin C."/>
            <person name="Gnerre S."/>
            <person name="Grabherr M."/>
            <person name="Kleber M."/>
            <person name="Mauceli E."/>
            <person name="MacCallum I."/>
        </authorList>
    </citation>
    <scope>NUCLEOTIDE SEQUENCE [LARGE SCALE GENOMIC DNA]</scope>
    <source>
        <strain evidence="2">MSH-3 / Tucson 14011-0111.49</strain>
    </source>
</reference>
<name>B4GQ33_DROPE</name>
<sequence>MGQLGKIQAEVQIQIQSQSPSHTHTQSQEQLYAREVRELLAWCERFNNGGVENFE</sequence>
<dbReference type="AlphaFoldDB" id="B4GQ33"/>
<evidence type="ECO:0000313" key="2">
    <source>
        <dbReference type="Proteomes" id="UP000008744"/>
    </source>
</evidence>
<gene>
    <name evidence="1" type="primary">Dper\GL14805</name>
    <name evidence="1" type="ORF">Dper_GL14805</name>
</gene>
<protein>
    <submittedName>
        <fullName evidence="1">GL14805</fullName>
    </submittedName>
</protein>
<dbReference type="Proteomes" id="UP000008744">
    <property type="component" value="Unassembled WGS sequence"/>
</dbReference>